<dbReference type="EMBL" id="KB445554">
    <property type="protein sequence ID" value="EMC97214.1"/>
    <property type="molecule type" value="Genomic_DNA"/>
</dbReference>
<dbReference type="GeneID" id="19114384"/>
<sequence length="99" mass="11193">MSECLKRGSWTFMPVRETRLRSQAASHATDNESNCHDPQSHLHRIISSSISRECGLPTMCVEQWGRIRAQCAYRKPPALVIAACVLCPPLPLRPPQWKP</sequence>
<proteinExistence type="predicted"/>
<dbReference type="AlphaFoldDB" id="M2NDB8"/>
<name>M2NDB8_BAUPA</name>
<dbReference type="RefSeq" id="XP_007675704.1">
    <property type="nucleotide sequence ID" value="XM_007677514.1"/>
</dbReference>
<dbReference type="HOGENOM" id="CLU_2319973_0_0_1"/>
<reference evidence="1 2" key="1">
    <citation type="journal article" date="2012" name="PLoS Pathog.">
        <title>Diverse lifestyles and strategies of plant pathogenesis encoded in the genomes of eighteen Dothideomycetes fungi.</title>
        <authorList>
            <person name="Ohm R.A."/>
            <person name="Feau N."/>
            <person name="Henrissat B."/>
            <person name="Schoch C.L."/>
            <person name="Horwitz B.A."/>
            <person name="Barry K.W."/>
            <person name="Condon B.J."/>
            <person name="Copeland A.C."/>
            <person name="Dhillon B."/>
            <person name="Glaser F."/>
            <person name="Hesse C.N."/>
            <person name="Kosti I."/>
            <person name="LaButti K."/>
            <person name="Lindquist E.A."/>
            <person name="Lucas S."/>
            <person name="Salamov A.A."/>
            <person name="Bradshaw R.E."/>
            <person name="Ciuffetti L."/>
            <person name="Hamelin R.C."/>
            <person name="Kema G.H.J."/>
            <person name="Lawrence C."/>
            <person name="Scott J.A."/>
            <person name="Spatafora J.W."/>
            <person name="Turgeon B.G."/>
            <person name="de Wit P.J.G.M."/>
            <person name="Zhong S."/>
            <person name="Goodwin S.B."/>
            <person name="Grigoriev I.V."/>
        </authorList>
    </citation>
    <scope>NUCLEOTIDE SEQUENCE [LARGE SCALE GENOMIC DNA]</scope>
    <source>
        <strain evidence="1 2">UAMH 10762</strain>
    </source>
</reference>
<gene>
    <name evidence="1" type="ORF">BAUCODRAFT_444237</name>
</gene>
<evidence type="ECO:0000313" key="1">
    <source>
        <dbReference type="EMBL" id="EMC97214.1"/>
    </source>
</evidence>
<evidence type="ECO:0000313" key="2">
    <source>
        <dbReference type="Proteomes" id="UP000011761"/>
    </source>
</evidence>
<dbReference type="Proteomes" id="UP000011761">
    <property type="component" value="Unassembled WGS sequence"/>
</dbReference>
<keyword evidence="2" id="KW-1185">Reference proteome</keyword>
<protein>
    <submittedName>
        <fullName evidence="1">Uncharacterized protein</fullName>
    </submittedName>
</protein>
<organism evidence="1 2">
    <name type="scientific">Baudoinia panamericana (strain UAMH 10762)</name>
    <name type="common">Angels' share fungus</name>
    <name type="synonym">Baudoinia compniacensis (strain UAMH 10762)</name>
    <dbReference type="NCBI Taxonomy" id="717646"/>
    <lineage>
        <taxon>Eukaryota</taxon>
        <taxon>Fungi</taxon>
        <taxon>Dikarya</taxon>
        <taxon>Ascomycota</taxon>
        <taxon>Pezizomycotina</taxon>
        <taxon>Dothideomycetes</taxon>
        <taxon>Dothideomycetidae</taxon>
        <taxon>Mycosphaerellales</taxon>
        <taxon>Teratosphaeriaceae</taxon>
        <taxon>Baudoinia</taxon>
    </lineage>
</organism>
<accession>M2NDB8</accession>
<dbReference type="KEGG" id="bcom:BAUCODRAFT_444237"/>